<dbReference type="InterPro" id="IPR003731">
    <property type="entry name" value="Di-Nase_FeMo-co_biosynth"/>
</dbReference>
<dbReference type="SUPFAM" id="SSF53146">
    <property type="entry name" value="Nitrogenase accessory factor-like"/>
    <property type="match status" value="1"/>
</dbReference>
<organism evidence="4 5">
    <name type="scientific">Caldichromatium japonicum</name>
    <dbReference type="NCBI Taxonomy" id="2699430"/>
    <lineage>
        <taxon>Bacteria</taxon>
        <taxon>Pseudomonadati</taxon>
        <taxon>Pseudomonadota</taxon>
        <taxon>Gammaproteobacteria</taxon>
        <taxon>Chromatiales</taxon>
        <taxon>Chromatiaceae</taxon>
        <taxon>Caldichromatium</taxon>
    </lineage>
</organism>
<proteinExistence type="inferred from homology"/>
<sequence>MSDPVRIACATDSGVLIDGHFGTCKVFAVWDVGQDSLAFVAARSTHQADEAEDRNRARAELIGDCQIACFQSIGGPAAAKVVRAGVHPLKVAPNTDMHEWLSRLQQALNRPPPWLAKVMGVEADALAPYRALAENEE</sequence>
<dbReference type="Proteomes" id="UP000502699">
    <property type="component" value="Chromosome"/>
</dbReference>
<dbReference type="AlphaFoldDB" id="A0A6G7VEU1"/>
<reference evidence="5" key="1">
    <citation type="submission" date="2020-01" db="EMBL/GenBank/DDBJ databases">
        <title>Caldichromatium gen. nov., sp. nov., a thermophilic purple sulfur bacterium member of the family Chromatiaceae isolated from Nakabusa hot spring, Japan.</title>
        <authorList>
            <person name="Saini M.K."/>
            <person name="Hanada S."/>
            <person name="Tank M."/>
        </authorList>
    </citation>
    <scope>NUCLEOTIDE SEQUENCE [LARGE SCALE GENOMIC DNA]</scope>
    <source>
        <strain evidence="5">No.7</strain>
    </source>
</reference>
<dbReference type="Pfam" id="PF02579">
    <property type="entry name" value="Nitro_FeMo-Co"/>
    <property type="match status" value="1"/>
</dbReference>
<evidence type="ECO:0000256" key="1">
    <source>
        <dbReference type="ARBA" id="ARBA00010285"/>
    </source>
</evidence>
<dbReference type="PANTHER" id="PTHR33937:SF1">
    <property type="entry name" value="IRON-MOLIBDENUM COFACTOR PROCESSING PROTEIN"/>
    <property type="match status" value="1"/>
</dbReference>
<dbReference type="InterPro" id="IPR036105">
    <property type="entry name" value="DiNase_FeMo-co_biosyn_sf"/>
</dbReference>
<dbReference type="RefSeq" id="WP_166271368.1">
    <property type="nucleotide sequence ID" value="NZ_CP048029.1"/>
</dbReference>
<keyword evidence="5" id="KW-1185">Reference proteome</keyword>
<evidence type="ECO:0000256" key="2">
    <source>
        <dbReference type="ARBA" id="ARBA00023231"/>
    </source>
</evidence>
<keyword evidence="2" id="KW-0535">Nitrogen fixation</keyword>
<evidence type="ECO:0000259" key="3">
    <source>
        <dbReference type="Pfam" id="PF02579"/>
    </source>
</evidence>
<feature type="domain" description="Dinitrogenase iron-molybdenum cofactor biosynthesis" evidence="3">
    <location>
        <begin position="16"/>
        <end position="105"/>
    </location>
</feature>
<gene>
    <name evidence="4" type="ORF">GWK36_11850</name>
</gene>
<evidence type="ECO:0000313" key="4">
    <source>
        <dbReference type="EMBL" id="QIK38559.1"/>
    </source>
</evidence>
<dbReference type="KEGG" id="cjap:GWK36_11850"/>
<dbReference type="PANTHER" id="PTHR33937">
    <property type="entry name" value="IRON-MOLYBDENUM PROTEIN-RELATED-RELATED"/>
    <property type="match status" value="1"/>
</dbReference>
<accession>A0A6G7VEU1</accession>
<dbReference type="InterPro" id="IPR051840">
    <property type="entry name" value="NifX/NifY_domain"/>
</dbReference>
<dbReference type="InterPro" id="IPR034169">
    <property type="entry name" value="NifX-like"/>
</dbReference>
<evidence type="ECO:0000313" key="5">
    <source>
        <dbReference type="Proteomes" id="UP000502699"/>
    </source>
</evidence>
<dbReference type="EMBL" id="CP048029">
    <property type="protein sequence ID" value="QIK38559.1"/>
    <property type="molecule type" value="Genomic_DNA"/>
</dbReference>
<dbReference type="CDD" id="cd00853">
    <property type="entry name" value="NifX"/>
    <property type="match status" value="1"/>
</dbReference>
<dbReference type="Gene3D" id="3.30.420.130">
    <property type="entry name" value="Dinitrogenase iron-molybdenum cofactor biosynthesis domain"/>
    <property type="match status" value="1"/>
</dbReference>
<name>A0A6G7VEU1_9GAMM</name>
<comment type="similarity">
    <text evidence="1">Belongs to the NifX/NifY family.</text>
</comment>
<protein>
    <recommendedName>
        <fullName evidence="3">Dinitrogenase iron-molybdenum cofactor biosynthesis domain-containing protein</fullName>
    </recommendedName>
</protein>